<name>A0A842I9G5_9RHOB</name>
<dbReference type="Proteomes" id="UP000555411">
    <property type="component" value="Unassembled WGS sequence"/>
</dbReference>
<dbReference type="Pfam" id="PF11720">
    <property type="entry name" value="Inhibitor_I78"/>
    <property type="match status" value="1"/>
</dbReference>
<protein>
    <recommendedName>
        <fullName evidence="4">Peptidase inhibitor I78 family protein</fullName>
    </recommendedName>
</protein>
<keyword evidence="1" id="KW-0732">Signal</keyword>
<sequence length="92" mass="10220">MKMVFLAGAMMATLAACEPMGVPVVDQPNPNQCGAYDLQYLVGSPDTVLQTMRFNKPVRIIKPGMAVTMDYNPDRINFDLDRYNMISRVTCG</sequence>
<evidence type="ECO:0000313" key="3">
    <source>
        <dbReference type="Proteomes" id="UP000555411"/>
    </source>
</evidence>
<comment type="caution">
    <text evidence="2">The sequence shown here is derived from an EMBL/GenBank/DDBJ whole genome shotgun (WGS) entry which is preliminary data.</text>
</comment>
<dbReference type="Gene3D" id="3.30.10.10">
    <property type="entry name" value="Trypsin Inhibitor V, subunit A"/>
    <property type="match status" value="1"/>
</dbReference>
<organism evidence="2 3">
    <name type="scientific">Paragemmobacter straminiformis</name>
    <dbReference type="NCBI Taxonomy" id="2045119"/>
    <lineage>
        <taxon>Bacteria</taxon>
        <taxon>Pseudomonadati</taxon>
        <taxon>Pseudomonadota</taxon>
        <taxon>Alphaproteobacteria</taxon>
        <taxon>Rhodobacterales</taxon>
        <taxon>Paracoccaceae</taxon>
        <taxon>Paragemmobacter</taxon>
    </lineage>
</organism>
<dbReference type="PROSITE" id="PS51257">
    <property type="entry name" value="PROKAR_LIPOPROTEIN"/>
    <property type="match status" value="1"/>
</dbReference>
<evidence type="ECO:0000256" key="1">
    <source>
        <dbReference type="SAM" id="SignalP"/>
    </source>
</evidence>
<dbReference type="PANTHER" id="PTHR39600">
    <property type="entry name" value="PEPTIDASE INHIBITOR I78 FAMILY PROTEIN"/>
    <property type="match status" value="1"/>
</dbReference>
<feature type="signal peptide" evidence="1">
    <location>
        <begin position="1"/>
        <end position="15"/>
    </location>
</feature>
<gene>
    <name evidence="2" type="ORF">H7F16_12220</name>
</gene>
<evidence type="ECO:0000313" key="2">
    <source>
        <dbReference type="EMBL" id="MBC2836275.1"/>
    </source>
</evidence>
<evidence type="ECO:0008006" key="4">
    <source>
        <dbReference type="Google" id="ProtNLM"/>
    </source>
</evidence>
<dbReference type="EMBL" id="JACLQD010000003">
    <property type="protein sequence ID" value="MBC2836275.1"/>
    <property type="molecule type" value="Genomic_DNA"/>
</dbReference>
<dbReference type="InterPro" id="IPR021719">
    <property type="entry name" value="Prot_inh_I78"/>
</dbReference>
<dbReference type="PANTHER" id="PTHR39600:SF1">
    <property type="entry name" value="PEPTIDASE INHIBITOR I78 FAMILY PROTEIN"/>
    <property type="match status" value="1"/>
</dbReference>
<proteinExistence type="predicted"/>
<dbReference type="RefSeq" id="WP_185797880.1">
    <property type="nucleotide sequence ID" value="NZ_JACLQD010000003.1"/>
</dbReference>
<feature type="chain" id="PRO_5032720415" description="Peptidase inhibitor I78 family protein" evidence="1">
    <location>
        <begin position="16"/>
        <end position="92"/>
    </location>
</feature>
<dbReference type="AlphaFoldDB" id="A0A842I9G5"/>
<keyword evidence="3" id="KW-1185">Reference proteome</keyword>
<reference evidence="2 3" key="1">
    <citation type="journal article" date="2017" name="Int. J. Syst. Evol. Microbiol.">
        <title>Gemmobacter straminiformis sp. nov., isolated from an artificial fountain.</title>
        <authorList>
            <person name="Kang J.Y."/>
            <person name="Kim M.J."/>
            <person name="Chun J."/>
            <person name="Son K.P."/>
            <person name="Jahng K.Y."/>
        </authorList>
    </citation>
    <scope>NUCLEOTIDE SEQUENCE [LARGE SCALE GENOMIC DNA]</scope>
    <source>
        <strain evidence="2 3">CAM-8</strain>
    </source>
</reference>
<accession>A0A842I9G5</accession>